<dbReference type="OrthoDB" id="2943660at2759"/>
<dbReference type="Gene3D" id="4.10.240.10">
    <property type="entry name" value="Zn(2)-C6 fungal-type DNA-binding domain"/>
    <property type="match status" value="1"/>
</dbReference>
<keyword evidence="1" id="KW-0479">Metal-binding</keyword>
<evidence type="ECO:0000256" key="5">
    <source>
        <dbReference type="ARBA" id="ARBA00023163"/>
    </source>
</evidence>
<evidence type="ECO:0000256" key="3">
    <source>
        <dbReference type="ARBA" id="ARBA00023015"/>
    </source>
</evidence>
<feature type="domain" description="Zn(2)-C6 fungal-type" evidence="8">
    <location>
        <begin position="23"/>
        <end position="53"/>
    </location>
</feature>
<evidence type="ECO:0000256" key="1">
    <source>
        <dbReference type="ARBA" id="ARBA00022723"/>
    </source>
</evidence>
<dbReference type="Pfam" id="PF00172">
    <property type="entry name" value="Zn_clus"/>
    <property type="match status" value="1"/>
</dbReference>
<keyword evidence="10" id="KW-1185">Reference proteome</keyword>
<dbReference type="SMART" id="SM00066">
    <property type="entry name" value="GAL4"/>
    <property type="match status" value="1"/>
</dbReference>
<evidence type="ECO:0000313" key="10">
    <source>
        <dbReference type="Proteomes" id="UP000196158"/>
    </source>
</evidence>
<gene>
    <name evidence="9" type="ORF">KASA_0E00121G</name>
</gene>
<name>A0A1X7RAZ0_9SACH</name>
<dbReference type="CDD" id="cd12148">
    <property type="entry name" value="fungal_TF_MHR"/>
    <property type="match status" value="1"/>
</dbReference>
<accession>A0A1X7RAZ0</accession>
<dbReference type="GO" id="GO:0008270">
    <property type="term" value="F:zinc ion binding"/>
    <property type="evidence" value="ECO:0007669"/>
    <property type="project" value="InterPro"/>
</dbReference>
<dbReference type="InterPro" id="IPR001138">
    <property type="entry name" value="Zn2Cys6_DnaBD"/>
</dbReference>
<dbReference type="PROSITE" id="PS00463">
    <property type="entry name" value="ZN2_CY6_FUNGAL_1"/>
    <property type="match status" value="1"/>
</dbReference>
<keyword evidence="2" id="KW-0862">Zinc</keyword>
<dbReference type="EMBL" id="FXLY01000014">
    <property type="protein sequence ID" value="SMN22771.1"/>
    <property type="molecule type" value="Genomic_DNA"/>
</dbReference>
<dbReference type="InterPro" id="IPR036864">
    <property type="entry name" value="Zn2-C6_fun-type_DNA-bd_sf"/>
</dbReference>
<feature type="compositionally biased region" description="Polar residues" evidence="7">
    <location>
        <begin position="155"/>
        <end position="177"/>
    </location>
</feature>
<dbReference type="GO" id="GO:0000981">
    <property type="term" value="F:DNA-binding transcription factor activity, RNA polymerase II-specific"/>
    <property type="evidence" value="ECO:0007669"/>
    <property type="project" value="InterPro"/>
</dbReference>
<keyword evidence="5" id="KW-0804">Transcription</keyword>
<evidence type="ECO:0000256" key="6">
    <source>
        <dbReference type="ARBA" id="ARBA00023242"/>
    </source>
</evidence>
<keyword evidence="3" id="KW-0805">Transcription regulation</keyword>
<evidence type="ECO:0000313" key="9">
    <source>
        <dbReference type="EMBL" id="SMN22771.1"/>
    </source>
</evidence>
<dbReference type="GO" id="GO:0000978">
    <property type="term" value="F:RNA polymerase II cis-regulatory region sequence-specific DNA binding"/>
    <property type="evidence" value="ECO:0007669"/>
    <property type="project" value="TreeGrafter"/>
</dbReference>
<protein>
    <submittedName>
        <fullName evidence="9">Similar to Saccharomyces cerevisiae YCR106W RDS1 Zinc cluster transcription factor involved in conferring resistance to cycloheximide</fullName>
    </submittedName>
</protein>
<evidence type="ECO:0000259" key="8">
    <source>
        <dbReference type="PROSITE" id="PS50048"/>
    </source>
</evidence>
<keyword evidence="6" id="KW-0539">Nucleus</keyword>
<sequence length="992" mass="114035">MNVTETLKVSKPKPSRRARRTLVCLLCKNKKLKCDKGRPSCKRCIESKRLCVYESDGKPYDNAISPEDETIKSKNIIRDKSSISFMTANSTNSSPAEGNQKIATGNITPSDYRKPSYISHENDGIVTQPIITPNSSAPSGLDSDITSDIYNLKNSNWSGSSNRESHTTANTGATTVSPRDALSDHKGVSAGLIQTPSDLKMKPERITTVPNIMMDLWNPRDILVSYGSTTYYDLPYGTHSVAQSDPYLRALCACLHGDTITELRARLTSISSNTPGLSRNIAVNIQSPQSDTSILLDNNHYKLKDNSDGPERELHPLKFIEKAIVKWIENSNAQVSNQLPLDYFNTTYTIDDSMDPNLLSSLQTLVREIELILMDKPVIDALLRKFYEEIYPFYPLFDIRSFETNLIYILMNSNGKRYEFNVYNNNIRKKLEMLVLFLLILAITLRSPNLDDEQYRIDKNNADNSARQLLIYAQKLLSLLNGFKFTNENIICCLLYLFIASLLNPENRDVDVTHDRILTLKCIENLSMTIGLFNDPSLYPRYMNDPSKNESFHVFRRKLWIGLQSMKLEILTSNGGANCLDVQYLNTFLGSTPDLISNLSSRLETSSEVDRRIFSIQEDKYHFHILLSRLMTSCTTIGQQQNLQEILDNIKVVLDFMHQRFPLPRLNKKADFKNIIVEPSWRGARVDVGSLEAIEIFHVNILGLSSVMSIYNKLIFHFEKECINSSEKYERYYHKFFLEAINIYLQLANLVTDFLKEKYDHIMSNNQKYSINKYIVFALVRMWLVEMSYAARFSYKKEMLKQQRLANSNDFFNEQSDEDIQLNTILVFNMSHIKQQMEATVNLAVEKLQDPYFGCYQATLMVRYLLYVMNNAGLAEVMNNFWDRAFNTTEIPEYVLQKLNMKWGLSTKGTNFVAKYLMNPESLQNLNLPLLKQIQYMFDETTFYKHPTHETFEIDNSPPGFDNEEMLNQFLESNFDLFLGVINDNLGELPSL</sequence>
<dbReference type="STRING" id="1789683.A0A1X7RAZ0"/>
<dbReference type="GO" id="GO:0045944">
    <property type="term" value="P:positive regulation of transcription by RNA polymerase II"/>
    <property type="evidence" value="ECO:0007669"/>
    <property type="project" value="TreeGrafter"/>
</dbReference>
<dbReference type="PANTHER" id="PTHR31069:SF29">
    <property type="entry name" value="OLEATE-ACTIVATED TRANSCRIPTION FACTOR 1-RELATED"/>
    <property type="match status" value="1"/>
</dbReference>
<dbReference type="SUPFAM" id="SSF57701">
    <property type="entry name" value="Zn2/Cys6 DNA-binding domain"/>
    <property type="match status" value="1"/>
</dbReference>
<dbReference type="CDD" id="cd00067">
    <property type="entry name" value="GAL4"/>
    <property type="match status" value="1"/>
</dbReference>
<organism evidence="9 10">
    <name type="scientific">Maudiozyma saulgeensis</name>
    <dbReference type="NCBI Taxonomy" id="1789683"/>
    <lineage>
        <taxon>Eukaryota</taxon>
        <taxon>Fungi</taxon>
        <taxon>Dikarya</taxon>
        <taxon>Ascomycota</taxon>
        <taxon>Saccharomycotina</taxon>
        <taxon>Saccharomycetes</taxon>
        <taxon>Saccharomycetales</taxon>
        <taxon>Saccharomycetaceae</taxon>
        <taxon>Maudiozyma</taxon>
    </lineage>
</organism>
<dbReference type="GO" id="GO:0005634">
    <property type="term" value="C:nucleus"/>
    <property type="evidence" value="ECO:0007669"/>
    <property type="project" value="TreeGrafter"/>
</dbReference>
<evidence type="ECO:0000256" key="2">
    <source>
        <dbReference type="ARBA" id="ARBA00022833"/>
    </source>
</evidence>
<feature type="region of interest" description="Disordered" evidence="7">
    <location>
        <begin position="89"/>
        <end position="108"/>
    </location>
</feature>
<dbReference type="PROSITE" id="PS50048">
    <property type="entry name" value="ZN2_CY6_FUNGAL_2"/>
    <property type="match status" value="1"/>
</dbReference>
<dbReference type="PANTHER" id="PTHR31069">
    <property type="entry name" value="OLEATE-ACTIVATED TRANSCRIPTION FACTOR 1-RELATED"/>
    <property type="match status" value="1"/>
</dbReference>
<evidence type="ECO:0000256" key="4">
    <source>
        <dbReference type="ARBA" id="ARBA00023125"/>
    </source>
</evidence>
<feature type="region of interest" description="Disordered" evidence="7">
    <location>
        <begin position="155"/>
        <end position="184"/>
    </location>
</feature>
<proteinExistence type="predicted"/>
<evidence type="ECO:0000256" key="7">
    <source>
        <dbReference type="SAM" id="MobiDB-lite"/>
    </source>
</evidence>
<reference evidence="9 10" key="1">
    <citation type="submission" date="2017-04" db="EMBL/GenBank/DDBJ databases">
        <authorList>
            <person name="Afonso C.L."/>
            <person name="Miller P.J."/>
            <person name="Scott M.A."/>
            <person name="Spackman E."/>
            <person name="Goraichik I."/>
            <person name="Dimitrov K.M."/>
            <person name="Suarez D.L."/>
            <person name="Swayne D.E."/>
        </authorList>
    </citation>
    <scope>NUCLEOTIDE SEQUENCE [LARGE SCALE GENOMIC DNA]</scope>
</reference>
<dbReference type="Proteomes" id="UP000196158">
    <property type="component" value="Unassembled WGS sequence"/>
</dbReference>
<keyword evidence="4" id="KW-0238">DNA-binding</keyword>
<dbReference type="AlphaFoldDB" id="A0A1X7RAZ0"/>
<dbReference type="InterPro" id="IPR050675">
    <property type="entry name" value="OAF3"/>
</dbReference>